<evidence type="ECO:0000313" key="2">
    <source>
        <dbReference type="Proteomes" id="UP000612808"/>
    </source>
</evidence>
<gene>
    <name evidence="1" type="ORF">Aru02nite_23680</name>
</gene>
<proteinExistence type="predicted"/>
<dbReference type="EMBL" id="BOMB01000012">
    <property type="protein sequence ID" value="GID11479.1"/>
    <property type="molecule type" value="Genomic_DNA"/>
</dbReference>
<evidence type="ECO:0000313" key="1">
    <source>
        <dbReference type="EMBL" id="GID11479.1"/>
    </source>
</evidence>
<accession>A0A8J3N9N1</accession>
<dbReference type="Proteomes" id="UP000612808">
    <property type="component" value="Unassembled WGS sequence"/>
</dbReference>
<name>A0A8J3N9N1_9ACTN</name>
<reference evidence="1" key="1">
    <citation type="submission" date="2021-01" db="EMBL/GenBank/DDBJ databases">
        <title>Whole genome shotgun sequence of Actinocatenispora rupis NBRC 107355.</title>
        <authorList>
            <person name="Komaki H."/>
            <person name="Tamura T."/>
        </authorList>
    </citation>
    <scope>NUCLEOTIDE SEQUENCE</scope>
    <source>
        <strain evidence="1">NBRC 107355</strain>
    </source>
</reference>
<dbReference type="AlphaFoldDB" id="A0A8J3N9N1"/>
<organism evidence="1 2">
    <name type="scientific">Actinocatenispora rupis</name>
    <dbReference type="NCBI Taxonomy" id="519421"/>
    <lineage>
        <taxon>Bacteria</taxon>
        <taxon>Bacillati</taxon>
        <taxon>Actinomycetota</taxon>
        <taxon>Actinomycetes</taxon>
        <taxon>Micromonosporales</taxon>
        <taxon>Micromonosporaceae</taxon>
        <taxon>Actinocatenispora</taxon>
    </lineage>
</organism>
<keyword evidence="2" id="KW-1185">Reference proteome</keyword>
<sequence length="177" mass="19607">MGLLARFRRHRLPAGAQREFESGEHVAAWAPYESGYLIATNRGLWLPGRDRLGWHEIHKATWSGRELVVTPARLVREAGSAPDAPADVYADDEPLHFRLGDPGELPYQVRVRVTRSVAYSTHHELPNGGVRIVARRVPGRDGLSWELRYDEGTAVIGPDHDLVGELFAQARATASAS</sequence>
<comment type="caution">
    <text evidence="1">The sequence shown here is derived from an EMBL/GenBank/DDBJ whole genome shotgun (WGS) entry which is preliminary data.</text>
</comment>
<protein>
    <submittedName>
        <fullName evidence="1">Uncharacterized protein</fullName>
    </submittedName>
</protein>